<sequence>MLGRRSFHEGRARRSLGVIHRGLRSRGVGGGRPLAQDKSPQDEEDTS</sequence>
<reference evidence="2 3" key="1">
    <citation type="submission" date="2014-04" db="EMBL/GenBank/DDBJ databases">
        <title>Genome assembly of Hyalangium minutum DSM 14724.</title>
        <authorList>
            <person name="Sharma G."/>
            <person name="Subramanian S."/>
        </authorList>
    </citation>
    <scope>NUCLEOTIDE SEQUENCE [LARGE SCALE GENOMIC DNA]</scope>
    <source>
        <strain evidence="2 3">DSM 14724</strain>
    </source>
</reference>
<evidence type="ECO:0000313" key="3">
    <source>
        <dbReference type="Proteomes" id="UP000028725"/>
    </source>
</evidence>
<dbReference type="AlphaFoldDB" id="A0A085WEY6"/>
<comment type="caution">
    <text evidence="2">The sequence shown here is derived from an EMBL/GenBank/DDBJ whole genome shotgun (WGS) entry which is preliminary data.</text>
</comment>
<proteinExistence type="predicted"/>
<dbReference type="STRING" id="394096.DB31_1314"/>
<feature type="region of interest" description="Disordered" evidence="1">
    <location>
        <begin position="1"/>
        <end position="47"/>
    </location>
</feature>
<evidence type="ECO:0000256" key="1">
    <source>
        <dbReference type="SAM" id="MobiDB-lite"/>
    </source>
</evidence>
<accession>A0A085WEY6</accession>
<dbReference type="Proteomes" id="UP000028725">
    <property type="component" value="Unassembled WGS sequence"/>
</dbReference>
<protein>
    <submittedName>
        <fullName evidence="2">Uncharacterized protein</fullName>
    </submittedName>
</protein>
<feature type="compositionally biased region" description="Basic and acidic residues" evidence="1">
    <location>
        <begin position="1"/>
        <end position="12"/>
    </location>
</feature>
<organism evidence="2 3">
    <name type="scientific">Hyalangium minutum</name>
    <dbReference type="NCBI Taxonomy" id="394096"/>
    <lineage>
        <taxon>Bacteria</taxon>
        <taxon>Pseudomonadati</taxon>
        <taxon>Myxococcota</taxon>
        <taxon>Myxococcia</taxon>
        <taxon>Myxococcales</taxon>
        <taxon>Cystobacterineae</taxon>
        <taxon>Archangiaceae</taxon>
        <taxon>Hyalangium</taxon>
    </lineage>
</organism>
<name>A0A085WEY6_9BACT</name>
<gene>
    <name evidence="2" type="ORF">DB31_1314</name>
</gene>
<evidence type="ECO:0000313" key="2">
    <source>
        <dbReference type="EMBL" id="KFE66249.1"/>
    </source>
</evidence>
<dbReference type="EMBL" id="JMCB01000011">
    <property type="protein sequence ID" value="KFE66249.1"/>
    <property type="molecule type" value="Genomic_DNA"/>
</dbReference>
<keyword evidence="3" id="KW-1185">Reference proteome</keyword>